<evidence type="ECO:0000256" key="1">
    <source>
        <dbReference type="SAM" id="MobiDB-lite"/>
    </source>
</evidence>
<feature type="compositionally biased region" description="Low complexity" evidence="1">
    <location>
        <begin position="127"/>
        <end position="143"/>
    </location>
</feature>
<feature type="region of interest" description="Disordered" evidence="1">
    <location>
        <begin position="35"/>
        <end position="84"/>
    </location>
</feature>
<evidence type="ECO:0000313" key="2">
    <source>
        <dbReference type="EMBL" id="KAG0285306.1"/>
    </source>
</evidence>
<feature type="non-terminal residue" evidence="2">
    <location>
        <position position="143"/>
    </location>
</feature>
<name>A0ABQ7JUS0_9FUNG</name>
<keyword evidence="3" id="KW-1185">Reference proteome</keyword>
<accession>A0ABQ7JUS0</accession>
<feature type="compositionally biased region" description="Polar residues" evidence="1">
    <location>
        <begin position="74"/>
        <end position="84"/>
    </location>
</feature>
<feature type="region of interest" description="Disordered" evidence="1">
    <location>
        <begin position="113"/>
        <end position="143"/>
    </location>
</feature>
<feature type="compositionally biased region" description="Polar residues" evidence="1">
    <location>
        <begin position="113"/>
        <end position="122"/>
    </location>
</feature>
<proteinExistence type="predicted"/>
<evidence type="ECO:0000313" key="3">
    <source>
        <dbReference type="Proteomes" id="UP001194696"/>
    </source>
</evidence>
<protein>
    <submittedName>
        <fullName evidence="2">Uncharacterized protein</fullName>
    </submittedName>
</protein>
<reference evidence="2 3" key="1">
    <citation type="journal article" date="2020" name="Fungal Divers.">
        <title>Resolving the Mortierellaceae phylogeny through synthesis of multi-gene phylogenetics and phylogenomics.</title>
        <authorList>
            <person name="Vandepol N."/>
            <person name="Liber J."/>
            <person name="Desiro A."/>
            <person name="Na H."/>
            <person name="Kennedy M."/>
            <person name="Barry K."/>
            <person name="Grigoriev I.V."/>
            <person name="Miller A.N."/>
            <person name="O'Donnell K."/>
            <person name="Stajich J.E."/>
            <person name="Bonito G."/>
        </authorList>
    </citation>
    <scope>NUCLEOTIDE SEQUENCE [LARGE SCALE GENOMIC DNA]</scope>
    <source>
        <strain evidence="2 3">AD045</strain>
    </source>
</reference>
<comment type="caution">
    <text evidence="2">The sequence shown here is derived from an EMBL/GenBank/DDBJ whole genome shotgun (WGS) entry which is preliminary data.</text>
</comment>
<dbReference type="EMBL" id="JAAAIM010000680">
    <property type="protein sequence ID" value="KAG0285306.1"/>
    <property type="molecule type" value="Genomic_DNA"/>
</dbReference>
<sequence>MAFNFDDTFSLDQPGMELSLNDFSFDPTQANLQQQHQQQLQIQQQQQQQQQDQHQELHNMLLQDGGNNNNNNNTAVSNGMQTGSINTVPVSSGAFDFHPSALSTDMMVPASASTTPIFQTNPDKIAQSLQQQLQQQQQQQQQQ</sequence>
<organism evidence="2 3">
    <name type="scientific">Linnemannia gamsii</name>
    <dbReference type="NCBI Taxonomy" id="64522"/>
    <lineage>
        <taxon>Eukaryota</taxon>
        <taxon>Fungi</taxon>
        <taxon>Fungi incertae sedis</taxon>
        <taxon>Mucoromycota</taxon>
        <taxon>Mortierellomycotina</taxon>
        <taxon>Mortierellomycetes</taxon>
        <taxon>Mortierellales</taxon>
        <taxon>Mortierellaceae</taxon>
        <taxon>Linnemannia</taxon>
    </lineage>
</organism>
<gene>
    <name evidence="2" type="ORF">BGZ96_010426</name>
</gene>
<feature type="compositionally biased region" description="Low complexity" evidence="1">
    <location>
        <begin position="35"/>
        <end position="52"/>
    </location>
</feature>
<dbReference type="Proteomes" id="UP001194696">
    <property type="component" value="Unassembled WGS sequence"/>
</dbReference>